<evidence type="ECO:0000313" key="2">
    <source>
        <dbReference type="Proteomes" id="UP001417504"/>
    </source>
</evidence>
<protein>
    <submittedName>
        <fullName evidence="1">Uncharacterized protein</fullName>
    </submittedName>
</protein>
<proteinExistence type="predicted"/>
<sequence>MVREYASETRCGEKLGTGTPNDRLIVLRRIRLSDQVTHLSHHFDDFLTQLGP</sequence>
<reference evidence="1 2" key="1">
    <citation type="submission" date="2024-01" db="EMBL/GenBank/DDBJ databases">
        <title>Genome assemblies of Stephania.</title>
        <authorList>
            <person name="Yang L."/>
        </authorList>
    </citation>
    <scope>NUCLEOTIDE SEQUENCE [LARGE SCALE GENOMIC DNA]</scope>
    <source>
        <strain evidence="1">QJT</strain>
        <tissue evidence="1">Leaf</tissue>
    </source>
</reference>
<evidence type="ECO:0000313" key="1">
    <source>
        <dbReference type="EMBL" id="KAK9116895.1"/>
    </source>
</evidence>
<dbReference type="Proteomes" id="UP001417504">
    <property type="component" value="Unassembled WGS sequence"/>
</dbReference>
<comment type="caution">
    <text evidence="1">The sequence shown here is derived from an EMBL/GenBank/DDBJ whole genome shotgun (WGS) entry which is preliminary data.</text>
</comment>
<organism evidence="1 2">
    <name type="scientific">Stephania japonica</name>
    <dbReference type="NCBI Taxonomy" id="461633"/>
    <lineage>
        <taxon>Eukaryota</taxon>
        <taxon>Viridiplantae</taxon>
        <taxon>Streptophyta</taxon>
        <taxon>Embryophyta</taxon>
        <taxon>Tracheophyta</taxon>
        <taxon>Spermatophyta</taxon>
        <taxon>Magnoliopsida</taxon>
        <taxon>Ranunculales</taxon>
        <taxon>Menispermaceae</taxon>
        <taxon>Menispermoideae</taxon>
        <taxon>Cissampelideae</taxon>
        <taxon>Stephania</taxon>
    </lineage>
</organism>
<dbReference type="EMBL" id="JBBNAE010000006">
    <property type="protein sequence ID" value="KAK9116895.1"/>
    <property type="molecule type" value="Genomic_DNA"/>
</dbReference>
<accession>A0AAP0IKP5</accession>
<keyword evidence="2" id="KW-1185">Reference proteome</keyword>
<gene>
    <name evidence="1" type="ORF">Sjap_015842</name>
</gene>
<name>A0AAP0IKP5_9MAGN</name>
<dbReference type="AlphaFoldDB" id="A0AAP0IKP5"/>